<comment type="subcellular location">
    <subcellularLocation>
        <location evidence="10">Cytoplasm</location>
    </subcellularLocation>
</comment>
<comment type="similarity">
    <text evidence="2 10 13">Belongs to the pyrroline-5-carboxylate reductase family.</text>
</comment>
<dbReference type="InterPro" id="IPR008927">
    <property type="entry name" value="6-PGluconate_DH-like_C_sf"/>
</dbReference>
<comment type="catalytic activity">
    <reaction evidence="9 10 13">
        <text>L-proline + NADP(+) = (S)-1-pyrroline-5-carboxylate + NADPH + 2 H(+)</text>
        <dbReference type="Rhea" id="RHEA:14109"/>
        <dbReference type="ChEBI" id="CHEBI:15378"/>
        <dbReference type="ChEBI" id="CHEBI:17388"/>
        <dbReference type="ChEBI" id="CHEBI:57783"/>
        <dbReference type="ChEBI" id="CHEBI:58349"/>
        <dbReference type="ChEBI" id="CHEBI:60039"/>
        <dbReference type="EC" id="1.5.1.2"/>
    </reaction>
</comment>
<dbReference type="Pfam" id="PF14748">
    <property type="entry name" value="P5CR_dimer"/>
    <property type="match status" value="1"/>
</dbReference>
<evidence type="ECO:0000256" key="7">
    <source>
        <dbReference type="ARBA" id="ARBA00023002"/>
    </source>
</evidence>
<dbReference type="HAMAP" id="MF_01925">
    <property type="entry name" value="P5C_reductase"/>
    <property type="match status" value="1"/>
</dbReference>
<dbReference type="EMBL" id="QZEI01000084">
    <property type="protein sequence ID" value="RLV58261.1"/>
    <property type="molecule type" value="Genomic_DNA"/>
</dbReference>
<dbReference type="SUPFAM" id="SSF51735">
    <property type="entry name" value="NAD(P)-binding Rossmann-fold domains"/>
    <property type="match status" value="1"/>
</dbReference>
<dbReference type="AlphaFoldDB" id="A0A3L8PS87"/>
<proteinExistence type="inferred from homology"/>
<sequence>MTTAKICFIGSGNMTRSIVSGLVSSGYSTELIETTNPSLPKLEAMKADFGVKVSQDNEQAVKNSDVVVLGVKPQLMQSVCEALSHLDLSKKLIITIAAGIPCQRYHDYFKQQINLIRTMPNTPTQIGVGVTGIYAPAEITDTQKQCCESIMKTGGEVVWVDEESELNQVIALAGSSPAYFFLFMEAMIEAGEKMSLPKEQVGLMVQQAALGAAEMVKQNPNLSAAQLRQNVTSKGGTTAKAIETFEQGGIRSLVDNAMTNCINRAEEMEKLF</sequence>
<dbReference type="FunFam" id="1.10.3730.10:FF:000001">
    <property type="entry name" value="Pyrroline-5-carboxylate reductase"/>
    <property type="match status" value="1"/>
</dbReference>
<evidence type="ECO:0000256" key="10">
    <source>
        <dbReference type="HAMAP-Rule" id="MF_01925"/>
    </source>
</evidence>
<evidence type="ECO:0000256" key="13">
    <source>
        <dbReference type="RuleBase" id="RU003903"/>
    </source>
</evidence>
<evidence type="ECO:0000256" key="2">
    <source>
        <dbReference type="ARBA" id="ARBA00005525"/>
    </source>
</evidence>
<feature type="binding site" evidence="12">
    <location>
        <begin position="9"/>
        <end position="14"/>
    </location>
    <ligand>
        <name>NADP(+)</name>
        <dbReference type="ChEBI" id="CHEBI:58349"/>
    </ligand>
</feature>
<feature type="domain" description="Pyrroline-5-carboxylate reductase catalytic N-terminal" evidence="14">
    <location>
        <begin position="5"/>
        <end position="99"/>
    </location>
</feature>
<name>A0A3L8PS87_9GAMM</name>
<dbReference type="InterPro" id="IPR028939">
    <property type="entry name" value="P5C_Rdtase_cat_N"/>
</dbReference>
<evidence type="ECO:0000259" key="15">
    <source>
        <dbReference type="Pfam" id="PF14748"/>
    </source>
</evidence>
<dbReference type="InterPro" id="IPR053790">
    <property type="entry name" value="P5CR-like_CS"/>
</dbReference>
<dbReference type="Pfam" id="PF03807">
    <property type="entry name" value="F420_oxidored"/>
    <property type="match status" value="1"/>
</dbReference>
<dbReference type="SUPFAM" id="SSF48179">
    <property type="entry name" value="6-phosphogluconate dehydrogenase C-terminal domain-like"/>
    <property type="match status" value="1"/>
</dbReference>
<dbReference type="PIRSF" id="PIRSF000193">
    <property type="entry name" value="Pyrrol-5-carb_rd"/>
    <property type="match status" value="1"/>
</dbReference>
<evidence type="ECO:0000256" key="4">
    <source>
        <dbReference type="ARBA" id="ARBA00022605"/>
    </source>
</evidence>
<keyword evidence="6 10" id="KW-0521">NADP</keyword>
<feature type="domain" description="Pyrroline-5-carboxylate reductase dimerisation" evidence="15">
    <location>
        <begin position="163"/>
        <end position="268"/>
    </location>
</feature>
<keyword evidence="17" id="KW-1185">Reference proteome</keyword>
<comment type="catalytic activity">
    <reaction evidence="8 10">
        <text>L-proline + NAD(+) = (S)-1-pyrroline-5-carboxylate + NADH + 2 H(+)</text>
        <dbReference type="Rhea" id="RHEA:14105"/>
        <dbReference type="ChEBI" id="CHEBI:15378"/>
        <dbReference type="ChEBI" id="CHEBI:17388"/>
        <dbReference type="ChEBI" id="CHEBI:57540"/>
        <dbReference type="ChEBI" id="CHEBI:57945"/>
        <dbReference type="ChEBI" id="CHEBI:60039"/>
        <dbReference type="EC" id="1.5.1.2"/>
    </reaction>
</comment>
<keyword evidence="5 10" id="KW-0641">Proline biosynthesis</keyword>
<dbReference type="UniPathway" id="UPA00098">
    <property type="reaction ID" value="UER00361"/>
</dbReference>
<keyword evidence="3 10" id="KW-0963">Cytoplasm</keyword>
<accession>A0A3L8PS87</accession>
<protein>
    <recommendedName>
        <fullName evidence="10 11">Pyrroline-5-carboxylate reductase</fullName>
        <shortName evidence="10">P5C reductase</shortName>
        <shortName evidence="10">P5CR</shortName>
        <ecNumber evidence="10 11">1.5.1.2</ecNumber>
    </recommendedName>
    <alternativeName>
        <fullName evidence="10">PCA reductase</fullName>
    </alternativeName>
</protein>
<dbReference type="GO" id="GO:0004735">
    <property type="term" value="F:pyrroline-5-carboxylate reductase activity"/>
    <property type="evidence" value="ECO:0007669"/>
    <property type="project" value="UniProtKB-UniRule"/>
</dbReference>
<evidence type="ECO:0000256" key="12">
    <source>
        <dbReference type="PIRSR" id="PIRSR000193-1"/>
    </source>
</evidence>
<evidence type="ECO:0000256" key="11">
    <source>
        <dbReference type="NCBIfam" id="TIGR00112"/>
    </source>
</evidence>
<gene>
    <name evidence="10" type="primary">proC</name>
    <name evidence="16" type="ORF">D5018_18165</name>
</gene>
<dbReference type="PANTHER" id="PTHR11645">
    <property type="entry name" value="PYRROLINE-5-CARBOXYLATE REDUCTASE"/>
    <property type="match status" value="1"/>
</dbReference>
<comment type="caution">
    <text evidence="16">The sequence shown here is derived from an EMBL/GenBank/DDBJ whole genome shotgun (WGS) entry which is preliminary data.</text>
</comment>
<keyword evidence="4 10" id="KW-0028">Amino-acid biosynthesis</keyword>
<evidence type="ECO:0000256" key="6">
    <source>
        <dbReference type="ARBA" id="ARBA00022857"/>
    </source>
</evidence>
<dbReference type="RefSeq" id="WP_121840410.1">
    <property type="nucleotide sequence ID" value="NZ_ML014833.1"/>
</dbReference>
<reference evidence="16 17" key="1">
    <citation type="submission" date="2018-09" db="EMBL/GenBank/DDBJ databases">
        <title>Phylogeny of the Shewanellaceae, and recommendation for two new genera, Pseudoshewanella and Parashewanella.</title>
        <authorList>
            <person name="Wang G."/>
        </authorList>
    </citation>
    <scope>NUCLEOTIDE SEQUENCE [LARGE SCALE GENOMIC DNA]</scope>
    <source>
        <strain evidence="16 17">C51</strain>
    </source>
</reference>
<dbReference type="PROSITE" id="PS00521">
    <property type="entry name" value="P5CR"/>
    <property type="match status" value="1"/>
</dbReference>
<dbReference type="NCBIfam" id="TIGR00112">
    <property type="entry name" value="proC"/>
    <property type="match status" value="1"/>
</dbReference>
<dbReference type="GO" id="GO:0055129">
    <property type="term" value="P:L-proline biosynthetic process"/>
    <property type="evidence" value="ECO:0007669"/>
    <property type="project" value="UniProtKB-UniRule"/>
</dbReference>
<dbReference type="EC" id="1.5.1.2" evidence="10 11"/>
<dbReference type="InterPro" id="IPR036291">
    <property type="entry name" value="NAD(P)-bd_dom_sf"/>
</dbReference>
<evidence type="ECO:0000256" key="5">
    <source>
        <dbReference type="ARBA" id="ARBA00022650"/>
    </source>
</evidence>
<evidence type="ECO:0000313" key="17">
    <source>
        <dbReference type="Proteomes" id="UP000281474"/>
    </source>
</evidence>
<evidence type="ECO:0000259" key="14">
    <source>
        <dbReference type="Pfam" id="PF03807"/>
    </source>
</evidence>
<evidence type="ECO:0000256" key="9">
    <source>
        <dbReference type="ARBA" id="ARBA00052690"/>
    </source>
</evidence>
<comment type="function">
    <text evidence="10">Catalyzes the reduction of 1-pyrroline-5-carboxylate (PCA) to L-proline.</text>
</comment>
<dbReference type="InterPro" id="IPR029036">
    <property type="entry name" value="P5CR_dimer"/>
</dbReference>
<keyword evidence="7 10" id="KW-0560">Oxidoreductase</keyword>
<dbReference type="GO" id="GO:0005737">
    <property type="term" value="C:cytoplasm"/>
    <property type="evidence" value="ECO:0007669"/>
    <property type="project" value="UniProtKB-SubCell"/>
</dbReference>
<dbReference type="OrthoDB" id="9805754at2"/>
<evidence type="ECO:0000256" key="1">
    <source>
        <dbReference type="ARBA" id="ARBA00005205"/>
    </source>
</evidence>
<dbReference type="InterPro" id="IPR000304">
    <property type="entry name" value="Pyrroline-COOH_reductase"/>
</dbReference>
<organism evidence="16 17">
    <name type="scientific">Parashewanella curva</name>
    <dbReference type="NCBI Taxonomy" id="2338552"/>
    <lineage>
        <taxon>Bacteria</taxon>
        <taxon>Pseudomonadati</taxon>
        <taxon>Pseudomonadota</taxon>
        <taxon>Gammaproteobacteria</taxon>
        <taxon>Alteromonadales</taxon>
        <taxon>Shewanellaceae</taxon>
        <taxon>Parashewanella</taxon>
    </lineage>
</organism>
<evidence type="ECO:0000256" key="8">
    <source>
        <dbReference type="ARBA" id="ARBA00050547"/>
    </source>
</evidence>
<dbReference type="Gene3D" id="3.40.50.720">
    <property type="entry name" value="NAD(P)-binding Rossmann-like Domain"/>
    <property type="match status" value="1"/>
</dbReference>
<dbReference type="PANTHER" id="PTHR11645:SF0">
    <property type="entry name" value="PYRROLINE-5-CARBOXYLATE REDUCTASE 3"/>
    <property type="match status" value="1"/>
</dbReference>
<comment type="pathway">
    <text evidence="1 10 13">Amino-acid biosynthesis; L-proline biosynthesis; L-proline from L-glutamate 5-semialdehyde: step 1/1.</text>
</comment>
<evidence type="ECO:0000256" key="3">
    <source>
        <dbReference type="ARBA" id="ARBA00022490"/>
    </source>
</evidence>
<feature type="binding site" evidence="12">
    <location>
        <position position="57"/>
    </location>
    <ligand>
        <name>NADPH</name>
        <dbReference type="ChEBI" id="CHEBI:57783"/>
    </ligand>
</feature>
<evidence type="ECO:0000313" key="16">
    <source>
        <dbReference type="EMBL" id="RLV58261.1"/>
    </source>
</evidence>
<dbReference type="Gene3D" id="1.10.3730.10">
    <property type="entry name" value="ProC C-terminal domain-like"/>
    <property type="match status" value="1"/>
</dbReference>
<dbReference type="Proteomes" id="UP000281474">
    <property type="component" value="Unassembled WGS sequence"/>
</dbReference>
<dbReference type="FunFam" id="3.40.50.720:FF:000105">
    <property type="entry name" value="Pyrroline-5-carboxylate reductase"/>
    <property type="match status" value="1"/>
</dbReference>